<dbReference type="Proteomes" id="UP001461163">
    <property type="component" value="Unassembled WGS sequence"/>
</dbReference>
<evidence type="ECO:0008006" key="3">
    <source>
        <dbReference type="Google" id="ProtNLM"/>
    </source>
</evidence>
<reference evidence="1 2" key="1">
    <citation type="submission" date="2024-03" db="EMBL/GenBank/DDBJ databases">
        <title>Community enrichment and isolation of bacterial strains for fucoidan degradation.</title>
        <authorList>
            <person name="Sichert A."/>
        </authorList>
    </citation>
    <scope>NUCLEOTIDE SEQUENCE [LARGE SCALE GENOMIC DNA]</scope>
    <source>
        <strain evidence="1 2">AS12</strain>
    </source>
</reference>
<proteinExistence type="predicted"/>
<name>A0ABU9SSN4_9ALTE</name>
<evidence type="ECO:0000313" key="2">
    <source>
        <dbReference type="Proteomes" id="UP001461163"/>
    </source>
</evidence>
<sequence length="112" mass="13257">MQVTLPLPLYKKLSVTFRVEPGCLGPDGVEHIEGFCQFAKKQVASLHSDFVRWRIIPRYDKSLPETEYKTNNKRLDHKKATLYLRVFEQELETFEEHFQDKLAELIDQYLGR</sequence>
<comment type="caution">
    <text evidence="1">The sequence shown here is derived from an EMBL/GenBank/DDBJ whole genome shotgun (WGS) entry which is preliminary data.</text>
</comment>
<organism evidence="1 2">
    <name type="scientific">Paraglaciecola mesophila</name>
    <dbReference type="NCBI Taxonomy" id="197222"/>
    <lineage>
        <taxon>Bacteria</taxon>
        <taxon>Pseudomonadati</taxon>
        <taxon>Pseudomonadota</taxon>
        <taxon>Gammaproteobacteria</taxon>
        <taxon>Alteromonadales</taxon>
        <taxon>Alteromonadaceae</taxon>
        <taxon>Paraglaciecola</taxon>
    </lineage>
</organism>
<gene>
    <name evidence="1" type="ORF">WNY77_05795</name>
</gene>
<evidence type="ECO:0000313" key="1">
    <source>
        <dbReference type="EMBL" id="MEM5496900.1"/>
    </source>
</evidence>
<dbReference type="EMBL" id="JBBMQS010000003">
    <property type="protein sequence ID" value="MEM5496900.1"/>
    <property type="molecule type" value="Genomic_DNA"/>
</dbReference>
<protein>
    <recommendedName>
        <fullName evidence="3">Orphan protein</fullName>
    </recommendedName>
</protein>
<accession>A0ABU9SSN4</accession>
<dbReference type="RefSeq" id="WP_006994487.1">
    <property type="nucleotide sequence ID" value="NZ_JBBMQS010000003.1"/>
</dbReference>
<keyword evidence="2" id="KW-1185">Reference proteome</keyword>